<protein>
    <recommendedName>
        <fullName evidence="3">CMP/dCMP-type deaminase domain-containing protein</fullName>
    </recommendedName>
</protein>
<evidence type="ECO:0000256" key="2">
    <source>
        <dbReference type="ARBA" id="ARBA00022833"/>
    </source>
</evidence>
<proteinExistence type="predicted"/>
<dbReference type="GO" id="GO:0008270">
    <property type="term" value="F:zinc ion binding"/>
    <property type="evidence" value="ECO:0007669"/>
    <property type="project" value="InterPro"/>
</dbReference>
<gene>
    <name evidence="4" type="ORF">TOLI1172_LOCUS3317</name>
</gene>
<reference evidence="4" key="1">
    <citation type="submission" date="2021-01" db="EMBL/GenBank/DDBJ databases">
        <authorList>
            <person name="Corre E."/>
            <person name="Pelletier E."/>
            <person name="Niang G."/>
            <person name="Scheremetjew M."/>
            <person name="Finn R."/>
            <person name="Kale V."/>
            <person name="Holt S."/>
            <person name="Cochrane G."/>
            <person name="Meng A."/>
            <person name="Brown T."/>
            <person name="Cohen L."/>
        </authorList>
    </citation>
    <scope>NUCLEOTIDE SEQUENCE</scope>
    <source>
        <strain evidence="4">CCMP3278</strain>
    </source>
</reference>
<dbReference type="EMBL" id="HBFP01004669">
    <property type="protein sequence ID" value="CAD8818928.1"/>
    <property type="molecule type" value="Transcribed_RNA"/>
</dbReference>
<keyword evidence="2" id="KW-0862">Zinc</keyword>
<dbReference type="PANTHER" id="PTHR11079">
    <property type="entry name" value="CYTOSINE DEAMINASE FAMILY MEMBER"/>
    <property type="match status" value="1"/>
</dbReference>
<evidence type="ECO:0000256" key="1">
    <source>
        <dbReference type="ARBA" id="ARBA00022723"/>
    </source>
</evidence>
<dbReference type="InterPro" id="IPR002125">
    <property type="entry name" value="CMP_dCMP_dom"/>
</dbReference>
<accession>A0A7S0ZE26</accession>
<dbReference type="SUPFAM" id="SSF53927">
    <property type="entry name" value="Cytidine deaminase-like"/>
    <property type="match status" value="1"/>
</dbReference>
<dbReference type="CDD" id="cd01285">
    <property type="entry name" value="nucleoside_deaminase"/>
    <property type="match status" value="1"/>
</dbReference>
<keyword evidence="1" id="KW-0479">Metal-binding</keyword>
<dbReference type="Pfam" id="PF00383">
    <property type="entry name" value="dCMP_cyt_deam_1"/>
    <property type="match status" value="1"/>
</dbReference>
<dbReference type="GO" id="GO:0006152">
    <property type="term" value="P:purine nucleoside catabolic process"/>
    <property type="evidence" value="ECO:0007669"/>
    <property type="project" value="TreeGrafter"/>
</dbReference>
<organism evidence="4">
    <name type="scientific">Timspurckia oligopyrenoides</name>
    <dbReference type="NCBI Taxonomy" id="708627"/>
    <lineage>
        <taxon>Eukaryota</taxon>
        <taxon>Rhodophyta</taxon>
        <taxon>Bangiophyceae</taxon>
        <taxon>Porphyridiales</taxon>
        <taxon>Porphyridiaceae</taxon>
        <taxon>Timspurckia</taxon>
    </lineage>
</organism>
<dbReference type="PANTHER" id="PTHR11079:SF161">
    <property type="entry name" value="CMP_DCMP-TYPE DEAMINASE DOMAIN-CONTAINING PROTEIN"/>
    <property type="match status" value="1"/>
</dbReference>
<dbReference type="InterPro" id="IPR016192">
    <property type="entry name" value="APOBEC/CMP_deaminase_Zn-bd"/>
</dbReference>
<dbReference type="AlphaFoldDB" id="A0A7S0ZE26"/>
<name>A0A7S0ZE26_9RHOD</name>
<dbReference type="PROSITE" id="PS00903">
    <property type="entry name" value="CYT_DCMP_DEAMINASES_1"/>
    <property type="match status" value="1"/>
</dbReference>
<feature type="domain" description="CMP/dCMP-type deaminase" evidence="3">
    <location>
        <begin position="19"/>
        <end position="145"/>
    </location>
</feature>
<dbReference type="GO" id="GO:0047974">
    <property type="term" value="F:guanosine deaminase activity"/>
    <property type="evidence" value="ECO:0007669"/>
    <property type="project" value="TreeGrafter"/>
</dbReference>
<evidence type="ECO:0000313" key="4">
    <source>
        <dbReference type="EMBL" id="CAD8818928.1"/>
    </source>
</evidence>
<dbReference type="InterPro" id="IPR016193">
    <property type="entry name" value="Cytidine_deaminase-like"/>
</dbReference>
<sequence>MGEIGSKDSLISTLKHQHPSAYYMEMALDLARQSALVEYSGGPFGCVIVDATSGEVIGKGRNQVMTTFDPTCHGEIDAIRNACKYRKSHILSGCILYTSAEPCPMCYSAIWWARIDMIYSACSVKDTEEFGGFDDSEIVHALKQDDISLRKLPGQFFMRDEMIDLWKQVKNDPKSPHY</sequence>
<dbReference type="Gene3D" id="3.40.140.10">
    <property type="entry name" value="Cytidine Deaminase, domain 2"/>
    <property type="match status" value="1"/>
</dbReference>
<evidence type="ECO:0000259" key="3">
    <source>
        <dbReference type="PROSITE" id="PS51747"/>
    </source>
</evidence>
<dbReference type="PROSITE" id="PS51747">
    <property type="entry name" value="CYT_DCMP_DEAMINASES_2"/>
    <property type="match status" value="1"/>
</dbReference>